<dbReference type="AlphaFoldDB" id="A0AAD4U5P0"/>
<protein>
    <submittedName>
        <fullName evidence="1">Uncharacterized protein</fullName>
    </submittedName>
</protein>
<dbReference type="Proteomes" id="UP001214576">
    <property type="component" value="Unassembled WGS sequence"/>
</dbReference>
<name>A0AAD4U5P0_OVIAM</name>
<dbReference type="EMBL" id="JAKZEL010000009">
    <property type="protein sequence ID" value="KAI4540332.1"/>
    <property type="molecule type" value="Genomic_DNA"/>
</dbReference>
<sequence length="144" mass="16633">MKDYGLKKNPSTKAASYMKLWTIFVFFIAMNQKLRITNIDLLKSNILWHFILENTEKLRLCEDILFFVQVKVNNKGKLNNKESNSNVRYELLRMQKEIANILPTSTKANRCEKGPEVKGMLPYSTGPKADLIDFSTSDYTEDSS</sequence>
<accession>A0AAD4U5P0</accession>
<proteinExistence type="predicted"/>
<comment type="caution">
    <text evidence="1">The sequence shown here is derived from an EMBL/GenBank/DDBJ whole genome shotgun (WGS) entry which is preliminary data.</text>
</comment>
<keyword evidence="2" id="KW-1185">Reference proteome</keyword>
<reference evidence="1" key="1">
    <citation type="submission" date="2022-03" db="EMBL/GenBank/DDBJ databases">
        <title>Genomic analyses of argali, domestic sheep and their hybrids provide insights into chromosomal evolution, heterosis and genetic basis of agronomic traits.</title>
        <authorList>
            <person name="Li M."/>
        </authorList>
    </citation>
    <scope>NUCLEOTIDE SEQUENCE</scope>
    <source>
        <strain evidence="1">CAU-MHL-2022a</strain>
        <tissue evidence="1">Skin</tissue>
    </source>
</reference>
<organism evidence="1 2">
    <name type="scientific">Ovis ammon polii</name>
    <dbReference type="NCBI Taxonomy" id="230172"/>
    <lineage>
        <taxon>Eukaryota</taxon>
        <taxon>Metazoa</taxon>
        <taxon>Chordata</taxon>
        <taxon>Craniata</taxon>
        <taxon>Vertebrata</taxon>
        <taxon>Euteleostomi</taxon>
        <taxon>Mammalia</taxon>
        <taxon>Eutheria</taxon>
        <taxon>Laurasiatheria</taxon>
        <taxon>Artiodactyla</taxon>
        <taxon>Ruminantia</taxon>
        <taxon>Pecora</taxon>
        <taxon>Bovidae</taxon>
        <taxon>Caprinae</taxon>
        <taxon>Ovis</taxon>
    </lineage>
</organism>
<gene>
    <name evidence="1" type="ORF">MG293_009373</name>
</gene>
<evidence type="ECO:0000313" key="1">
    <source>
        <dbReference type="EMBL" id="KAI4540332.1"/>
    </source>
</evidence>
<evidence type="ECO:0000313" key="2">
    <source>
        <dbReference type="Proteomes" id="UP001214576"/>
    </source>
</evidence>